<dbReference type="InterPro" id="IPR005814">
    <property type="entry name" value="Aminotrans_3"/>
</dbReference>
<evidence type="ECO:0000256" key="5">
    <source>
        <dbReference type="ARBA" id="ARBA00013155"/>
    </source>
</evidence>
<comment type="similarity">
    <text evidence="4 14">Belongs to the class-III pyridoxal-phosphate-dependent aminotransferase family.</text>
</comment>
<keyword evidence="9 14" id="KW-0663">Pyridoxal phosphate</keyword>
<dbReference type="KEGG" id="sle:sle_18730"/>
<organism evidence="16 17">
    <name type="scientific">Streptomyces leeuwenhoekii</name>
    <dbReference type="NCBI Taxonomy" id="1437453"/>
    <lineage>
        <taxon>Bacteria</taxon>
        <taxon>Bacillati</taxon>
        <taxon>Actinomycetota</taxon>
        <taxon>Actinomycetes</taxon>
        <taxon>Kitasatosporales</taxon>
        <taxon>Streptomycetaceae</taxon>
        <taxon>Streptomyces</taxon>
    </lineage>
</organism>
<dbReference type="InterPro" id="IPR015424">
    <property type="entry name" value="PyrdxlP-dep_Trfase"/>
</dbReference>
<sequence>MAESVYGGFVSGRGGGGVASAVAGSARMPAGGPRGEALGETAPGSRAPGERGRHLGGADAGRPRRRPPGEPAACTHGRALPIVPVRARGLTVEGADGRRYLDCLSGGGASALGHNHPVVLEAVRKVLDSGAPLQVLDLATPVRDAFVAELLRTLPPGLTGRARVRLCGPGASEALTAAAGLVRAVTGRTGVVAFTAACHATPAAGPFPSGGPGDAPVTRLPCPEGHRWAFGGGGEPGAEGAARWAESVLDGRVPGVPRPAGVVLEAVQGEDAVIVVPDGWARRVRRITADRSIPLIADESHTGAGRTGAFWAVEHSGVTPDVMVLSQTIGAGLPLAVVVHRDDLGELWRDTGRGTFRGNQLAMAAGAATLAHIRENRLARHAADLGAWILTRLRELAAPFPWMGDVRGRGLLIGIELVDPDPDGAPGTGASRTPDSGPRGCAQHLGPAAGLAAALQRECLRRGLIVALGTRHPGVVRLLPPLTITAEQAEAVLDRLADAVEAVGRHHTGHPPGLPPCPRG</sequence>
<evidence type="ECO:0000256" key="9">
    <source>
        <dbReference type="ARBA" id="ARBA00022898"/>
    </source>
</evidence>
<dbReference type="GO" id="GO:0045303">
    <property type="term" value="F:diaminobutyrate-2-oxoglutarate transaminase activity"/>
    <property type="evidence" value="ECO:0007669"/>
    <property type="project" value="UniProtKB-EC"/>
</dbReference>
<dbReference type="Proteomes" id="UP000035016">
    <property type="component" value="Chromosome Chromosome"/>
</dbReference>
<comment type="cofactor">
    <cofactor evidence="1">
        <name>pyridoxal 5'-phosphate</name>
        <dbReference type="ChEBI" id="CHEBI:597326"/>
    </cofactor>
</comment>
<name>A0A0F7VNS2_STRLW</name>
<evidence type="ECO:0000256" key="2">
    <source>
        <dbReference type="ARBA" id="ARBA00002189"/>
    </source>
</evidence>
<reference evidence="16 17" key="1">
    <citation type="submission" date="2015-02" db="EMBL/GenBank/DDBJ databases">
        <authorList>
            <person name="Gomez-Escribano P.J."/>
        </authorList>
    </citation>
    <scope>NUCLEOTIDE SEQUENCE [LARGE SCALE GENOMIC DNA]</scope>
    <source>
        <strain evidence="17">C34 (DSM 42122 / NRRL B-24963)</strain>
    </source>
</reference>
<evidence type="ECO:0000313" key="17">
    <source>
        <dbReference type="Proteomes" id="UP000035016"/>
    </source>
</evidence>
<dbReference type="EC" id="2.6.1.76" evidence="5"/>
<evidence type="ECO:0000256" key="1">
    <source>
        <dbReference type="ARBA" id="ARBA00001933"/>
    </source>
</evidence>
<keyword evidence="7 16" id="KW-0032">Aminotransferase</keyword>
<dbReference type="AlphaFoldDB" id="A0A0F7VNS2"/>
<comment type="catalytic activity">
    <reaction evidence="13">
        <text>L-2,4-diaminobutanoate + 2-oxoglutarate = L-aspartate 4-semialdehyde + L-glutamate</text>
        <dbReference type="Rhea" id="RHEA:11160"/>
        <dbReference type="ChEBI" id="CHEBI:16810"/>
        <dbReference type="ChEBI" id="CHEBI:29985"/>
        <dbReference type="ChEBI" id="CHEBI:58761"/>
        <dbReference type="ChEBI" id="CHEBI:537519"/>
        <dbReference type="EC" id="2.6.1.76"/>
    </reaction>
</comment>
<gene>
    <name evidence="16" type="primary">sle_18730</name>
</gene>
<evidence type="ECO:0000256" key="8">
    <source>
        <dbReference type="ARBA" id="ARBA00022679"/>
    </source>
</evidence>
<dbReference type="CDD" id="cd00610">
    <property type="entry name" value="OAT_like"/>
    <property type="match status" value="1"/>
</dbReference>
<protein>
    <recommendedName>
        <fullName evidence="6">Diaminobutyrate--2-oxoglutarate transaminase</fullName>
        <ecNumber evidence="5">2.6.1.76</ecNumber>
    </recommendedName>
    <alternativeName>
        <fullName evidence="11">DABA aminotransferase</fullName>
    </alternativeName>
    <alternativeName>
        <fullName evidence="12">Diaminobutyrate--2-oxoglutarate aminotransferase</fullName>
    </alternativeName>
    <alternativeName>
        <fullName evidence="10">L-2,4-diaminobutyric acid transaminase</fullName>
    </alternativeName>
</protein>
<dbReference type="GO" id="GO:0030170">
    <property type="term" value="F:pyridoxal phosphate binding"/>
    <property type="evidence" value="ECO:0007669"/>
    <property type="project" value="InterPro"/>
</dbReference>
<evidence type="ECO:0000256" key="7">
    <source>
        <dbReference type="ARBA" id="ARBA00022576"/>
    </source>
</evidence>
<dbReference type="SUPFAM" id="SSF53383">
    <property type="entry name" value="PLP-dependent transferases"/>
    <property type="match status" value="1"/>
</dbReference>
<dbReference type="EMBL" id="LN831790">
    <property type="protein sequence ID" value="CQR61335.1"/>
    <property type="molecule type" value="Genomic_DNA"/>
</dbReference>
<dbReference type="PANTHER" id="PTHR43552">
    <property type="entry name" value="DIAMINOBUTYRATE--2-OXOGLUTARATE AMINOTRANSFERASE"/>
    <property type="match status" value="1"/>
</dbReference>
<evidence type="ECO:0000256" key="6">
    <source>
        <dbReference type="ARBA" id="ARBA00014798"/>
    </source>
</evidence>
<evidence type="ECO:0000256" key="15">
    <source>
        <dbReference type="SAM" id="MobiDB-lite"/>
    </source>
</evidence>
<dbReference type="InterPro" id="IPR004637">
    <property type="entry name" value="Dat"/>
</dbReference>
<feature type="region of interest" description="Disordered" evidence="15">
    <location>
        <begin position="14"/>
        <end position="76"/>
    </location>
</feature>
<comment type="function">
    <text evidence="2">Catalyzes reversively the conversion of L-aspartate beta-semialdehyde (ASA) to L-2,4-diaminobutyrate (DABA) by transamination with L-glutamate.</text>
</comment>
<dbReference type="Pfam" id="PF00202">
    <property type="entry name" value="Aminotran_3"/>
    <property type="match status" value="2"/>
</dbReference>
<dbReference type="Gene3D" id="3.90.1150.10">
    <property type="entry name" value="Aspartate Aminotransferase, domain 1"/>
    <property type="match status" value="1"/>
</dbReference>
<evidence type="ECO:0000256" key="14">
    <source>
        <dbReference type="RuleBase" id="RU003560"/>
    </source>
</evidence>
<dbReference type="PANTHER" id="PTHR43552:SF1">
    <property type="entry name" value="DIAMINOBUTYRATE--2-OXOGLUTARATE AMINOTRANSFERASE"/>
    <property type="match status" value="1"/>
</dbReference>
<evidence type="ECO:0000256" key="13">
    <source>
        <dbReference type="ARBA" id="ARBA00049111"/>
    </source>
</evidence>
<keyword evidence="8 16" id="KW-0808">Transferase</keyword>
<evidence type="ECO:0000256" key="12">
    <source>
        <dbReference type="ARBA" id="ARBA00031476"/>
    </source>
</evidence>
<dbReference type="InterPro" id="IPR015421">
    <property type="entry name" value="PyrdxlP-dep_Trfase_major"/>
</dbReference>
<evidence type="ECO:0000256" key="4">
    <source>
        <dbReference type="ARBA" id="ARBA00008954"/>
    </source>
</evidence>
<dbReference type="InterPro" id="IPR015422">
    <property type="entry name" value="PyrdxlP-dep_Trfase_small"/>
</dbReference>
<evidence type="ECO:0000256" key="3">
    <source>
        <dbReference type="ARBA" id="ARBA00004946"/>
    </source>
</evidence>
<evidence type="ECO:0000256" key="10">
    <source>
        <dbReference type="ARBA" id="ARBA00029744"/>
    </source>
</evidence>
<accession>A0A0F7VNS2</accession>
<dbReference type="Gene3D" id="3.40.640.10">
    <property type="entry name" value="Type I PLP-dependent aspartate aminotransferase-like (Major domain)"/>
    <property type="match status" value="1"/>
</dbReference>
<evidence type="ECO:0000256" key="11">
    <source>
        <dbReference type="ARBA" id="ARBA00030665"/>
    </source>
</evidence>
<comment type="pathway">
    <text evidence="3">Amine and polyamine biosynthesis; ectoine biosynthesis; L-ectoine from L-aspartate 4-semialdehyde: step 1/3.</text>
</comment>
<proteinExistence type="inferred from homology"/>
<evidence type="ECO:0000313" key="16">
    <source>
        <dbReference type="EMBL" id="CQR61335.1"/>
    </source>
</evidence>